<sequence>MDLRHLRYFIAVAEEENIGRAAARLHISQPPLTRQIQQLEDELGVRLFTRTPKGMELTQAGELFLAEARNIRAVVEQATERAQRAGQGKLGRLDVAIFGSAILDAIPKLLLTFRKAYPDVKIVLHTMTKAEQIEALRQRRITVGFNRMLAPQPDLATELVATEPLLLAINENHPLARETNIPFRMLAEHPMVLFPTGARPSFIDKVMGLCQEAGFVPKVSQEVGDAVTGVALVASGFGICLVPESVTTLTLPGVVFRPLQDAPAQAWVDLSCIYRADDQSPILAAFLETARLFRQHKQNEDGAIIATGTESWVADI</sequence>
<gene>
    <name evidence="6" type="ORF">GPA25_01575</name>
</gene>
<organism evidence="6 7">
    <name type="scientific">Aromatoleum diolicum</name>
    <dbReference type="NCBI Taxonomy" id="75796"/>
    <lineage>
        <taxon>Bacteria</taxon>
        <taxon>Pseudomonadati</taxon>
        <taxon>Pseudomonadota</taxon>
        <taxon>Betaproteobacteria</taxon>
        <taxon>Rhodocyclales</taxon>
        <taxon>Rhodocyclaceae</taxon>
        <taxon>Aromatoleum</taxon>
    </lineage>
</organism>
<dbReference type="SUPFAM" id="SSF53850">
    <property type="entry name" value="Periplasmic binding protein-like II"/>
    <property type="match status" value="1"/>
</dbReference>
<dbReference type="InterPro" id="IPR036390">
    <property type="entry name" value="WH_DNA-bd_sf"/>
</dbReference>
<dbReference type="Pfam" id="PF03466">
    <property type="entry name" value="LysR_substrate"/>
    <property type="match status" value="1"/>
</dbReference>
<keyword evidence="4" id="KW-0804">Transcription</keyword>
<dbReference type="PANTHER" id="PTHR30346:SF0">
    <property type="entry name" value="HCA OPERON TRANSCRIPTIONAL ACTIVATOR HCAR"/>
    <property type="match status" value="1"/>
</dbReference>
<dbReference type="Pfam" id="PF00126">
    <property type="entry name" value="HTH_1"/>
    <property type="match status" value="1"/>
</dbReference>
<accession>A0ABX1Q8D4</accession>
<dbReference type="RefSeq" id="WP_169258593.1">
    <property type="nucleotide sequence ID" value="NZ_WTVQ01000002.1"/>
</dbReference>
<proteinExistence type="inferred from homology"/>
<evidence type="ECO:0000256" key="2">
    <source>
        <dbReference type="ARBA" id="ARBA00023015"/>
    </source>
</evidence>
<feature type="domain" description="HTH lysR-type" evidence="5">
    <location>
        <begin position="1"/>
        <end position="58"/>
    </location>
</feature>
<evidence type="ECO:0000256" key="4">
    <source>
        <dbReference type="ARBA" id="ARBA00023163"/>
    </source>
</evidence>
<evidence type="ECO:0000256" key="1">
    <source>
        <dbReference type="ARBA" id="ARBA00009437"/>
    </source>
</evidence>
<reference evidence="6 7" key="1">
    <citation type="submission" date="2019-12" db="EMBL/GenBank/DDBJ databases">
        <title>Comparative genomics gives insights into the taxonomy of the Azoarcus-Aromatoleum group and reveals separate origins of nif in the plant-associated Azoarcus and non-plant-associated Aromatoleum sub-groups.</title>
        <authorList>
            <person name="Lafos M."/>
            <person name="Maluk M."/>
            <person name="Batista M."/>
            <person name="Junghare M."/>
            <person name="Carmona M."/>
            <person name="Faoro H."/>
            <person name="Cruz L.M."/>
            <person name="Battistoni F."/>
            <person name="De Souza E."/>
            <person name="Pedrosa F."/>
            <person name="Chen W.-M."/>
            <person name="Poole P.S."/>
            <person name="Dixon R.A."/>
            <person name="James E.K."/>
        </authorList>
    </citation>
    <scope>NUCLEOTIDE SEQUENCE [LARGE SCALE GENOMIC DNA]</scope>
    <source>
        <strain evidence="6 7">22Lin</strain>
    </source>
</reference>
<evidence type="ECO:0000259" key="5">
    <source>
        <dbReference type="PROSITE" id="PS50931"/>
    </source>
</evidence>
<dbReference type="EMBL" id="WTVQ01000002">
    <property type="protein sequence ID" value="NMG73439.1"/>
    <property type="molecule type" value="Genomic_DNA"/>
</dbReference>
<name>A0ABX1Q8D4_9RHOO</name>
<dbReference type="CDD" id="cd08446">
    <property type="entry name" value="PBP2_Chlorocatechol"/>
    <property type="match status" value="1"/>
</dbReference>
<dbReference type="Proteomes" id="UP000648984">
    <property type="component" value="Unassembled WGS sequence"/>
</dbReference>
<evidence type="ECO:0000256" key="3">
    <source>
        <dbReference type="ARBA" id="ARBA00023125"/>
    </source>
</evidence>
<evidence type="ECO:0000313" key="7">
    <source>
        <dbReference type="Proteomes" id="UP000648984"/>
    </source>
</evidence>
<dbReference type="InterPro" id="IPR036388">
    <property type="entry name" value="WH-like_DNA-bd_sf"/>
</dbReference>
<dbReference type="PANTHER" id="PTHR30346">
    <property type="entry name" value="TRANSCRIPTIONAL DUAL REGULATOR HCAR-RELATED"/>
    <property type="match status" value="1"/>
</dbReference>
<keyword evidence="7" id="KW-1185">Reference proteome</keyword>
<dbReference type="Gene3D" id="1.10.10.10">
    <property type="entry name" value="Winged helix-like DNA-binding domain superfamily/Winged helix DNA-binding domain"/>
    <property type="match status" value="1"/>
</dbReference>
<evidence type="ECO:0000313" key="6">
    <source>
        <dbReference type="EMBL" id="NMG73439.1"/>
    </source>
</evidence>
<dbReference type="Gene3D" id="3.40.190.10">
    <property type="entry name" value="Periplasmic binding protein-like II"/>
    <property type="match status" value="2"/>
</dbReference>
<keyword evidence="3" id="KW-0238">DNA-binding</keyword>
<dbReference type="InterPro" id="IPR005119">
    <property type="entry name" value="LysR_subst-bd"/>
</dbReference>
<dbReference type="SUPFAM" id="SSF46785">
    <property type="entry name" value="Winged helix' DNA-binding domain"/>
    <property type="match status" value="1"/>
</dbReference>
<comment type="caution">
    <text evidence="6">The sequence shown here is derived from an EMBL/GenBank/DDBJ whole genome shotgun (WGS) entry which is preliminary data.</text>
</comment>
<comment type="similarity">
    <text evidence="1">Belongs to the LysR transcriptional regulatory family.</text>
</comment>
<dbReference type="InterPro" id="IPR000847">
    <property type="entry name" value="LysR_HTH_N"/>
</dbReference>
<keyword evidence="2" id="KW-0805">Transcription regulation</keyword>
<dbReference type="PROSITE" id="PS50931">
    <property type="entry name" value="HTH_LYSR"/>
    <property type="match status" value="1"/>
</dbReference>
<dbReference type="PRINTS" id="PR00039">
    <property type="entry name" value="HTHLYSR"/>
</dbReference>
<protein>
    <submittedName>
        <fullName evidence="6">LysR family transcriptional regulator</fullName>
    </submittedName>
</protein>